<accession>A0A6P1ZLQ3</accession>
<organism evidence="3 4">
    <name type="scientific">Oceanidesulfovibrio marinus</name>
    <dbReference type="NCBI Taxonomy" id="370038"/>
    <lineage>
        <taxon>Bacteria</taxon>
        <taxon>Pseudomonadati</taxon>
        <taxon>Thermodesulfobacteriota</taxon>
        <taxon>Desulfovibrionia</taxon>
        <taxon>Desulfovibrionales</taxon>
        <taxon>Desulfovibrionaceae</taxon>
        <taxon>Oceanidesulfovibrio</taxon>
    </lineage>
</organism>
<reference evidence="3 4" key="1">
    <citation type="submission" date="2018-06" db="EMBL/GenBank/DDBJ databases">
        <title>Complete genome of Desulfovibrio marinus P48SEP.</title>
        <authorList>
            <person name="Crispim J.S."/>
            <person name="Vidigal P.M.P."/>
            <person name="Silva L.C.F."/>
            <person name="Araujo L.C."/>
            <person name="Laguardia C.N."/>
            <person name="Dias R.S."/>
            <person name="Sousa M.P."/>
            <person name="Paula S.O."/>
            <person name="Silva C."/>
        </authorList>
    </citation>
    <scope>NUCLEOTIDE SEQUENCE [LARGE SCALE GENOMIC DNA]</scope>
    <source>
        <strain evidence="3 4">P48SEP</strain>
    </source>
</reference>
<keyword evidence="5" id="KW-1185">Reference proteome</keyword>
<dbReference type="EMBL" id="QMIF01000004">
    <property type="protein sequence ID" value="TVM34686.1"/>
    <property type="molecule type" value="Genomic_DNA"/>
</dbReference>
<dbReference type="NCBIfam" id="TIGR04354">
    <property type="entry name" value="amphi-Trp"/>
    <property type="match status" value="1"/>
</dbReference>
<evidence type="ECO:0000313" key="2">
    <source>
        <dbReference type="EMBL" id="QJT07398.1"/>
    </source>
</evidence>
<proteinExistence type="predicted"/>
<gene>
    <name evidence="3" type="ORF">DQK91_08950</name>
    <name evidence="2" type="ORF">E8L03_00040</name>
</gene>
<feature type="domain" description="Amphi-Trp" evidence="1">
    <location>
        <begin position="6"/>
        <end position="83"/>
    </location>
</feature>
<evidence type="ECO:0000313" key="5">
    <source>
        <dbReference type="Proteomes" id="UP000503251"/>
    </source>
</evidence>
<dbReference type="Proteomes" id="UP000434052">
    <property type="component" value="Unassembled WGS sequence"/>
</dbReference>
<evidence type="ECO:0000313" key="4">
    <source>
        <dbReference type="Proteomes" id="UP000434052"/>
    </source>
</evidence>
<evidence type="ECO:0000259" key="1">
    <source>
        <dbReference type="Pfam" id="PF20068"/>
    </source>
</evidence>
<dbReference type="InterPro" id="IPR027598">
    <property type="entry name" value="Amphi-Trp_dom"/>
</dbReference>
<dbReference type="EMBL" id="CP039543">
    <property type="protein sequence ID" value="QJT07398.1"/>
    <property type="molecule type" value="Genomic_DNA"/>
</dbReference>
<evidence type="ECO:0000313" key="3">
    <source>
        <dbReference type="EMBL" id="TVM34686.1"/>
    </source>
</evidence>
<name>A0A6P1ZLQ3_9BACT</name>
<dbReference type="RefSeq" id="WP_144305008.1">
    <property type="nucleotide sequence ID" value="NZ_CP039543.1"/>
</dbReference>
<reference evidence="2 5" key="2">
    <citation type="submission" date="2019-04" db="EMBL/GenBank/DDBJ databases">
        <title>Isolation and culture of sulfate reducing bacteria from the cold seep of the South China Sea.</title>
        <authorList>
            <person name="Sun C."/>
            <person name="Liu R."/>
        </authorList>
    </citation>
    <scope>NUCLEOTIDE SEQUENCE [LARGE SCALE GENOMIC DNA]</scope>
    <source>
        <strain evidence="2 5">CS1</strain>
    </source>
</reference>
<dbReference type="AlphaFoldDB" id="A0A6P1ZLQ3"/>
<dbReference type="OrthoDB" id="5459377at2"/>
<protein>
    <submittedName>
        <fullName evidence="3">Amphi-Trp domain-containing protein</fullName>
    </submittedName>
</protein>
<sequence length="93" mass="10175">MGKNKVKIDGTMELSQVISYLEDLVGGLKAGSVHVQLGEETVVLRPGNIVECEIEVSQKKDKEELTLELCWKKDEKGSDTVKISTSGPTIEIT</sequence>
<dbReference type="Proteomes" id="UP000503251">
    <property type="component" value="Chromosome"/>
</dbReference>
<dbReference type="Pfam" id="PF20068">
    <property type="entry name" value="Amphi-Trp"/>
    <property type="match status" value="1"/>
</dbReference>